<name>A0A512DNI5_9PROT</name>
<dbReference type="InterPro" id="IPR005530">
    <property type="entry name" value="SPW"/>
</dbReference>
<organism evidence="3 4">
    <name type="scientific">Skermanella aerolata</name>
    <dbReference type="NCBI Taxonomy" id="393310"/>
    <lineage>
        <taxon>Bacteria</taxon>
        <taxon>Pseudomonadati</taxon>
        <taxon>Pseudomonadota</taxon>
        <taxon>Alphaproteobacteria</taxon>
        <taxon>Rhodospirillales</taxon>
        <taxon>Azospirillaceae</taxon>
        <taxon>Skermanella</taxon>
    </lineage>
</organism>
<evidence type="ECO:0000313" key="4">
    <source>
        <dbReference type="Proteomes" id="UP000321523"/>
    </source>
</evidence>
<dbReference type="EMBL" id="BJYZ01000008">
    <property type="protein sequence ID" value="GEO38041.1"/>
    <property type="molecule type" value="Genomic_DNA"/>
</dbReference>
<feature type="transmembrane region" description="Helical" evidence="1">
    <location>
        <begin position="39"/>
        <end position="60"/>
    </location>
</feature>
<dbReference type="AlphaFoldDB" id="A0A512DNI5"/>
<feature type="transmembrane region" description="Helical" evidence="1">
    <location>
        <begin position="89"/>
        <end position="107"/>
    </location>
</feature>
<comment type="caution">
    <text evidence="3">The sequence shown here is derived from an EMBL/GenBank/DDBJ whole genome shotgun (WGS) entry which is preliminary data.</text>
</comment>
<keyword evidence="1" id="KW-1133">Transmembrane helix</keyword>
<protein>
    <recommendedName>
        <fullName evidence="2">SPW repeat-containing integral membrane domain-containing protein</fullName>
    </recommendedName>
</protein>
<feature type="domain" description="SPW repeat-containing integral membrane" evidence="2">
    <location>
        <begin position="14"/>
        <end position="106"/>
    </location>
</feature>
<accession>A0A512DNI5</accession>
<keyword evidence="1" id="KW-0812">Transmembrane</keyword>
<proteinExistence type="predicted"/>
<evidence type="ECO:0000256" key="1">
    <source>
        <dbReference type="SAM" id="Phobius"/>
    </source>
</evidence>
<dbReference type="Pfam" id="PF03779">
    <property type="entry name" value="SPW"/>
    <property type="match status" value="1"/>
</dbReference>
<evidence type="ECO:0000313" key="3">
    <source>
        <dbReference type="EMBL" id="GEO38041.1"/>
    </source>
</evidence>
<dbReference type="Proteomes" id="UP000321523">
    <property type="component" value="Unassembled WGS sequence"/>
</dbReference>
<sequence>MLDRSLLTGRSPDDILALVAGVALFFSPLLLGFGDSGTAAWIAPVLGPVIVAVAVKLLIAPADWGKWAYLALGLLTSAAPWILDFGATATAMWTHVILGVAVAAAGIRRLFVPSHPVGPDPHAT</sequence>
<gene>
    <name evidence="3" type="ORF">SAE02_21890</name>
</gene>
<keyword evidence="1" id="KW-0472">Membrane</keyword>
<feature type="transmembrane region" description="Helical" evidence="1">
    <location>
        <begin position="15"/>
        <end position="33"/>
    </location>
</feature>
<reference evidence="3 4" key="1">
    <citation type="submission" date="2019-07" db="EMBL/GenBank/DDBJ databases">
        <title>Whole genome shotgun sequence of Skermanella aerolata NBRC 106429.</title>
        <authorList>
            <person name="Hosoyama A."/>
            <person name="Uohara A."/>
            <person name="Ohji S."/>
            <person name="Ichikawa N."/>
        </authorList>
    </citation>
    <scope>NUCLEOTIDE SEQUENCE [LARGE SCALE GENOMIC DNA]</scope>
    <source>
        <strain evidence="3 4">NBRC 106429</strain>
    </source>
</reference>
<evidence type="ECO:0000259" key="2">
    <source>
        <dbReference type="Pfam" id="PF03779"/>
    </source>
</evidence>
<dbReference type="OrthoDB" id="166183at2"/>
<keyword evidence="4" id="KW-1185">Reference proteome</keyword>